<accession>A0ABS9WEF9</accession>
<dbReference type="EC" id="2.4.-.-" evidence="1"/>
<dbReference type="RefSeq" id="WP_242162670.1">
    <property type="nucleotide sequence ID" value="NZ_JAJMLW010000001.1"/>
</dbReference>
<dbReference type="Pfam" id="PF13641">
    <property type="entry name" value="Glyco_tranf_2_3"/>
    <property type="match status" value="1"/>
</dbReference>
<evidence type="ECO:0000313" key="2">
    <source>
        <dbReference type="Proteomes" id="UP001430755"/>
    </source>
</evidence>
<dbReference type="EMBL" id="JAJMLW010000001">
    <property type="protein sequence ID" value="MCI2240960.1"/>
    <property type="molecule type" value="Genomic_DNA"/>
</dbReference>
<name>A0ABS9WEF9_9ACTN</name>
<organism evidence="1 2">
    <name type="scientific">Adlercreutzia faecimuris</name>
    <dbReference type="NCBI Taxonomy" id="2897341"/>
    <lineage>
        <taxon>Bacteria</taxon>
        <taxon>Bacillati</taxon>
        <taxon>Actinomycetota</taxon>
        <taxon>Coriobacteriia</taxon>
        <taxon>Eggerthellales</taxon>
        <taxon>Eggerthellaceae</taxon>
        <taxon>Adlercreutzia</taxon>
    </lineage>
</organism>
<gene>
    <name evidence="1" type="ORF">LPT13_01140</name>
</gene>
<dbReference type="InterPro" id="IPR029044">
    <property type="entry name" value="Nucleotide-diphossugar_trans"/>
</dbReference>
<dbReference type="SUPFAM" id="SSF53448">
    <property type="entry name" value="Nucleotide-diphospho-sugar transferases"/>
    <property type="match status" value="1"/>
</dbReference>
<protein>
    <submittedName>
        <fullName evidence="1">Glycosyltransferase</fullName>
        <ecNumber evidence="1">2.4.-.-</ecNumber>
    </submittedName>
</protein>
<dbReference type="Proteomes" id="UP001430755">
    <property type="component" value="Unassembled WGS sequence"/>
</dbReference>
<keyword evidence="2" id="KW-1185">Reference proteome</keyword>
<sequence length="434" mass="48700">MQPVVIIPTFIAGRRHRPGSNAIATYDHVTPLGDPGELGRCLASLEKVRGLGLVVVLVAAESPFEAQAAEKVQAVVDQHPALNVLVIGAAELALVRQRMEQLKIGKLSREVGLSGYGAVRNLGLVVANAFGFDAVVFLDDDEVVDDPDFLKRAMYGLGKLTKKGIPILAKTGYYLNDQGSYLSKWEDAWYNRFWQQGRAFNEWISKAMRGPRLSRSNHVCGGCLAVHKEAFRRLAFDPWITRGEDLDYMLDLRMYGSDIWFDNDWVLRHLPPKSSSEGDRFRQDIFRWIYEYRKLEYSRALIDLQQVKPKSLEPYPGPFLEAGLTRRIRITAFLRSLVLPDKKAYRRAAKAARKEAQTYAERNCAKYFEFQYTWPEAMARLEGDEALSEALLRSALHNAAVAAGADAAGDAARGARPESFDPGMTSEIRLNIAE</sequence>
<proteinExistence type="predicted"/>
<dbReference type="GO" id="GO:0016757">
    <property type="term" value="F:glycosyltransferase activity"/>
    <property type="evidence" value="ECO:0007669"/>
    <property type="project" value="UniProtKB-KW"/>
</dbReference>
<evidence type="ECO:0000313" key="1">
    <source>
        <dbReference type="EMBL" id="MCI2240960.1"/>
    </source>
</evidence>
<comment type="caution">
    <text evidence="1">The sequence shown here is derived from an EMBL/GenBank/DDBJ whole genome shotgun (WGS) entry which is preliminary data.</text>
</comment>
<keyword evidence="1" id="KW-0328">Glycosyltransferase</keyword>
<dbReference type="Gene3D" id="3.90.550.10">
    <property type="entry name" value="Spore Coat Polysaccharide Biosynthesis Protein SpsA, Chain A"/>
    <property type="match status" value="1"/>
</dbReference>
<reference evidence="1" key="1">
    <citation type="submission" date="2021-11" db="EMBL/GenBank/DDBJ databases">
        <title>A Novel Adlercreutzia Species, isolated from a Allomyrina dichotoma larva feces.</title>
        <authorList>
            <person name="Suh M.K."/>
        </authorList>
    </citation>
    <scope>NUCLEOTIDE SEQUENCE</scope>
    <source>
        <strain evidence="1">JBNU-10</strain>
    </source>
</reference>
<keyword evidence="1" id="KW-0808">Transferase</keyword>